<sequence length="185" mass="20293">MTSREGFGQSKVFACTLGVVAALAVSLLASRGAAAEESFSGPTFRKGMWRFTRTLEMVSPSNVRQKLLEREMTRCVDPTQAMKATFSSPSIGNCHSSRPEKISNRYVFSNRCDYMGPVSTVITVLSDEAYTEVNEVHGQAPRMDRVVARRISDCREDRAQLGQPAAAPSEVSHDVEQETADGEPL</sequence>
<gene>
    <name evidence="3" type="ORF">HU230_24035</name>
    <name evidence="2" type="ORF">J4P68_33935</name>
</gene>
<evidence type="ECO:0000313" key="4">
    <source>
        <dbReference type="Proteomes" id="UP000692816"/>
    </source>
</evidence>
<dbReference type="Pfam" id="PF12276">
    <property type="entry name" value="DUF3617"/>
    <property type="match status" value="1"/>
</dbReference>
<reference evidence="2" key="2">
    <citation type="journal article" date="2021" name="Int. J. Syst. Evol. Microbiol.">
        <title>Bradyrhizobium septentrionale sp. nov. (sv. septentrionale) and Bradyrhizobium quebecense sp. nov. (sv. septentrionale) associated with legumes native to Canada possess rearranged symbiosis genes and numerous insertion sequences.</title>
        <authorList>
            <person name="Bromfield E.S.P."/>
            <person name="Cloutier S."/>
        </authorList>
    </citation>
    <scope>NUCLEOTIDE SEQUENCE</scope>
    <source>
        <strain evidence="2">12S5</strain>
    </source>
</reference>
<feature type="region of interest" description="Disordered" evidence="1">
    <location>
        <begin position="157"/>
        <end position="185"/>
    </location>
</feature>
<dbReference type="EMBL" id="JAGEPA010000001">
    <property type="protein sequence ID" value="MBO1434268.1"/>
    <property type="molecule type" value="Genomic_DNA"/>
</dbReference>
<reference evidence="3" key="1">
    <citation type="submission" date="2020-06" db="EMBL/GenBank/DDBJ databases">
        <title>Whole Genome Sequence of Bradyrhizobium sp. Strain 66S1MB.</title>
        <authorList>
            <person name="Bromfield E."/>
            <person name="Cloutier S."/>
        </authorList>
    </citation>
    <scope>NUCLEOTIDE SEQUENCE</scope>
    <source>
        <strain evidence="3">66S1MB</strain>
    </source>
</reference>
<accession>A0A939LJZ1</accession>
<comment type="caution">
    <text evidence="3">The sequence shown here is derived from an EMBL/GenBank/DDBJ whole genome shotgun (WGS) entry which is preliminary data.</text>
</comment>
<proteinExistence type="predicted"/>
<evidence type="ECO:0000313" key="3">
    <source>
        <dbReference type="EMBL" id="NVL08777.1"/>
    </source>
</evidence>
<dbReference type="AlphaFoldDB" id="A0A939LJZ1"/>
<evidence type="ECO:0000256" key="1">
    <source>
        <dbReference type="SAM" id="MobiDB-lite"/>
    </source>
</evidence>
<evidence type="ECO:0000313" key="2">
    <source>
        <dbReference type="EMBL" id="MBO1434268.1"/>
    </source>
</evidence>
<organism evidence="3">
    <name type="scientific">Bradyrhizobium quebecense</name>
    <dbReference type="NCBI Taxonomy" id="2748629"/>
    <lineage>
        <taxon>Bacteria</taxon>
        <taxon>Pseudomonadati</taxon>
        <taxon>Pseudomonadota</taxon>
        <taxon>Alphaproteobacteria</taxon>
        <taxon>Hyphomicrobiales</taxon>
        <taxon>Nitrobacteraceae</taxon>
        <taxon>Bradyrhizobium</taxon>
    </lineage>
</organism>
<dbReference type="InterPro" id="IPR022061">
    <property type="entry name" value="DUF3617"/>
</dbReference>
<dbReference type="Proteomes" id="UP000692816">
    <property type="component" value="Unassembled WGS sequence"/>
</dbReference>
<protein>
    <recommendedName>
        <fullName evidence="5">DUF3617 family protein</fullName>
    </recommendedName>
</protein>
<evidence type="ECO:0008006" key="5">
    <source>
        <dbReference type="Google" id="ProtNLM"/>
    </source>
</evidence>
<keyword evidence="4" id="KW-1185">Reference proteome</keyword>
<name>A0A939LJZ1_9BRAD</name>
<dbReference type="EMBL" id="JABWSX010000001">
    <property type="protein sequence ID" value="NVL08777.1"/>
    <property type="molecule type" value="Genomic_DNA"/>
</dbReference>